<dbReference type="Proteomes" id="UP000008370">
    <property type="component" value="Unassembled WGS sequence"/>
</dbReference>
<dbReference type="AlphaFoldDB" id="K5V1I4"/>
<gene>
    <name evidence="2" type="ORF">PHACADRAFT_253412</name>
</gene>
<name>K5V1I4_PHACS</name>
<evidence type="ECO:0000313" key="2">
    <source>
        <dbReference type="EMBL" id="EKM56341.1"/>
    </source>
</evidence>
<feature type="non-terminal residue" evidence="2">
    <location>
        <position position="85"/>
    </location>
</feature>
<reference evidence="2 3" key="1">
    <citation type="journal article" date="2012" name="BMC Genomics">
        <title>Comparative genomics of the white-rot fungi, Phanerochaete carnosa and P. chrysosporium, to elucidate the genetic basis of the distinct wood types they colonize.</title>
        <authorList>
            <person name="Suzuki H."/>
            <person name="MacDonald J."/>
            <person name="Syed K."/>
            <person name="Salamov A."/>
            <person name="Hori C."/>
            <person name="Aerts A."/>
            <person name="Henrissat B."/>
            <person name="Wiebenga A."/>
            <person name="vanKuyk P.A."/>
            <person name="Barry K."/>
            <person name="Lindquist E."/>
            <person name="LaButti K."/>
            <person name="Lapidus A."/>
            <person name="Lucas S."/>
            <person name="Coutinho P."/>
            <person name="Gong Y."/>
            <person name="Samejima M."/>
            <person name="Mahadevan R."/>
            <person name="Abou-Zaid M."/>
            <person name="de Vries R.P."/>
            <person name="Igarashi K."/>
            <person name="Yadav J.S."/>
            <person name="Grigoriev I.V."/>
            <person name="Master E.R."/>
        </authorList>
    </citation>
    <scope>NUCLEOTIDE SEQUENCE [LARGE SCALE GENOMIC DNA]</scope>
    <source>
        <strain evidence="2 3">HHB-10118-sp</strain>
    </source>
</reference>
<keyword evidence="3" id="KW-1185">Reference proteome</keyword>
<dbReference type="GeneID" id="18915765"/>
<dbReference type="OrthoDB" id="2745134at2759"/>
<dbReference type="RefSeq" id="XP_007394193.1">
    <property type="nucleotide sequence ID" value="XM_007394131.1"/>
</dbReference>
<accession>K5V1I4</accession>
<evidence type="ECO:0000259" key="1">
    <source>
        <dbReference type="Pfam" id="PF20151"/>
    </source>
</evidence>
<dbReference type="EMBL" id="JH930471">
    <property type="protein sequence ID" value="EKM56341.1"/>
    <property type="molecule type" value="Genomic_DNA"/>
</dbReference>
<dbReference type="KEGG" id="pco:PHACADRAFT_253412"/>
<proteinExistence type="predicted"/>
<organism evidence="2 3">
    <name type="scientific">Phanerochaete carnosa (strain HHB-10118-sp)</name>
    <name type="common">White-rot fungus</name>
    <name type="synonym">Peniophora carnosa</name>
    <dbReference type="NCBI Taxonomy" id="650164"/>
    <lineage>
        <taxon>Eukaryota</taxon>
        <taxon>Fungi</taxon>
        <taxon>Dikarya</taxon>
        <taxon>Basidiomycota</taxon>
        <taxon>Agaricomycotina</taxon>
        <taxon>Agaricomycetes</taxon>
        <taxon>Polyporales</taxon>
        <taxon>Phanerochaetaceae</taxon>
        <taxon>Phanerochaete</taxon>
    </lineage>
</organism>
<protein>
    <recommendedName>
        <fullName evidence="1">DUF6533 domain-containing protein</fullName>
    </recommendedName>
</protein>
<dbReference type="HOGENOM" id="CLU_192611_0_0_1"/>
<dbReference type="InParanoid" id="K5V1I4"/>
<evidence type="ECO:0000313" key="3">
    <source>
        <dbReference type="Proteomes" id="UP000008370"/>
    </source>
</evidence>
<feature type="domain" description="DUF6533" evidence="1">
    <location>
        <begin position="20"/>
        <end position="65"/>
    </location>
</feature>
<dbReference type="InterPro" id="IPR045340">
    <property type="entry name" value="DUF6533"/>
</dbReference>
<sequence length="85" mass="9793">MAQSSEEFQQEFQVGLIDNYVAYSVLCLVCYEYAITLDQEIATAWKRKFTVSSVLLFTTRWNMLLGPFLNIIPSSQKWCIPGYAL</sequence>
<dbReference type="Pfam" id="PF20151">
    <property type="entry name" value="DUF6533"/>
    <property type="match status" value="1"/>
</dbReference>